<name>A0A0F9VN09_9ZZZZ</name>
<sequence length="2946" mass="329626">MVQRNVRPGIRPGGQPPPPPSPEDVQDILDSVIADARVRGIEITPDVMRQAEKIAVAHLQGLPAPPTIEEITQEEARAREIEDVQRASGSLFPELEAQLTGEMSIGERVFESAKADPQGFVQGLVDKGRTEETDVLLKTMFEFTDEGIDALFAGVPEVSPTEQLKAFLGEESRKDFPSPEFQELGRVVDLVFTIDDLTPQGVSKAILEAYEFAIEDPEGFAEDLRAKGMTEDTQALLKEFFPGMTEQEITHFFFPDVITSAGVEGTLAPVLDIPPEGATFFMDVQDGKTIVRKPALVMPDLTVWVDDARTGSIDPLTGEFNPLGTLESAKSNLEKAWDDYLESSGKGPLGFDLRTVPKAALGAVGVGGAWMEKYLGRPFKTAVMEVNARSYAKTTLPGSERDRFAIRVIDEARRKYGWGGVFSEETDQAWEGWVHEQPGLSRVSLKVSEWLNPVYFIPIGGTFGLAARLTSKVPLLGKATRLTAVGVNAVEKGIAAPITKPLEFGAKGLERVGQSIGKRVGDKIIKDAEHLLLEIPDTDSLINGALQDNWQKSALKIASKVPPVKFGIEKGLGWRILTRREGGVLEDIVGRGAVAHAEVSRMGINAKATKIWELRAVDQNPINLFGFNENAFSPKMVQRLLPEFKGVAEAGTLEHIFTRPEMYSWEGLDKGLQYVTKVHEVNTEVLNLLKAEGVPPSSLTEDWWVHRVVEGKFSAEDELIKLRGRPGVRGKAIGAKPAYEMHRKAPSMAEGIAWGIRYNRNPEVAVGTYIEGAFKKIADARFVKYVEQNAAEFGITPAERLAERFPEVVEKATLTKIELADAANFESNINRAIRGEKLAPGTLKAMERRFPELGVRLKALVQEPIVAEKGLMDALAQNQRTIQNLTKQLEKIKGIDVEAVKAETRAETIRSIEAEGRLAIPDDVKLEDAFRLMEYEDRLAFRSTMDTQLEDIGRIVSEEQAILEGTREFLANDPVALFRGKMGDRTQSLMGLLKRGQWPETLTQKEAQVLLMGRQLRANVINKEGRVRWEYIIDELAEHFNMEEQAFINHIEGIARQRVLADDLKVLVKMANDRTKGINRMLGVLDNVDANPSFVPRAEVVPPKVPPTAEAVSRVGEIKPASSVTRDTEIAGSYDRVTSALPEDIAADIDNVTSIRFGNLEAGQGGSTFIGKGRNVDILLERGQSPAELEKSLRHELLHAYLIKHPEIQIGRQGFFGEENAIRALEKRIKEGVPTAPLTERIIPRAEVVPPTAEAAPAVAEVGNTIQKDVRNKLARATPDTELLGKHTSGDLGGGGSQIDRDNLARSFQESPELQQDMRTALKEQFGDEFNVFVGITTEGPRVTGVTSVSTSRDVAESIAEQRVAAEGGTASVRSFRVQTDDVIGFGNLDEAELLVESGKLRATPTAPVAPIIPRAEPGMPEAGLQKDMFGYDKPYVPAGKGQVTQMSMDEYAKLGEWKKTMGQPPPDVAIKPQIEGVKGLEAETTINKVTFEAPPGKTPAQRKADLTALRDEVKALKEGRKDPFFAARAERRWRMEQVRQAEIGEGYIMQPFAGGRIWDQEFIDSFNKFFGHDPGSKVLSVTSDVAGILRITKAALDLSVMAIQGLPAFGLAHSYVLQNPRVGAKLMGSWWKAWGLSTAAFFKPDIMAGYVAKNRAVALQRASFGGSSRAVDYFATLEARTGIAGITEKAFAKIPLKPYHRAETAFFGGGEVVRDEFWKILGPKAIAKGEQFELARFLDRITGLTDSATLGVPMTVRQLEQTFAWFAPNYTRASLTVLADVFRGGMTGAEARKALGGLLAAGSAYYSGVQYAIATTEGKSDEEAWRTVREGLGVMEDPITGEVEWRPTGRLMTIKVGNYNMGFGGFWYGMTRLAGNIMATINETGERDRIDLVRIMKNGSFNRRDNPFIQWWFNRASPLFGTGFALATGKDFMGYPIEGPGEYAAYIATRFEPIWMEQGLNWMVPGLARDNEAPEGLARQALIPAEVFGLRSFPESSWTDFYDVVNERISQMPEEELDEKQKQAWRDGTLTWKHLTDQQKIMLRSRYDDVQELYEAAQGDSAVRDSDNWKQWKGRTDEEKDIYYGRGGNLLERVKAGDLDTRELREMWSDAGQNYGVSLDTIEKEPTYESIYDFFDSKETRGEQYGFRDSLALGEYQKVLFAEYTDAKGDFDWDAKDRAVDAFIEKWGEDTYDRIRTMYADKKLLAGLDPVLIRLSDDKNELGRDYWQLPYKPFRDMDEDDLAEGNIPDEHLALWKQYQALETEAERDAFEEANSIIKTDWRADFRRENPEDDARLALWGYGGKLQSREAYELVRQWGKELGIPLEQMGLGLPPSTLIDSYFELNKIVSETSGNSAEAKLFKLENIPYLEWGLEQGIWMNNLSEESVPLLTIIANNREVDELYEAVDKDDQDAVDAFRTEHPDWVDDGRRKEALGWDKDLDTELVEAHVAYGNLADQFSPNSAEVMLARFDDTSGLEKFLTDTANIDKDFFRKPVDSSKVPIWKIDVAHREDDEKYDNLKTEDEREAFLLDSEGNPTDYARARRERQAYKLGFSPITQADLKATAKEFMNVVRPSPDLTYTIPVDGVPTVFKGKDLHEIYADLGIDVEWNRTWTDNYKKMASALDSIIEGSPDFSKIVEARVIMLEDIRLDTAARETARAKGDKQLVQFYDKVLDGFAEVEHIYRVALTGGYFEQYVEYYTLPVKGARQELYLKDHRDFAKELGLAQSERPEESLELLVDWEFHQDIYDGYSDFNDRHYIADPDKRAKARYEFLYVTDRKYGRARREIDAWDEGVPAEFVQRYADYYMIIGAGKPEVSGNKVDTIFKIDDRYLQEHPAYYENVYLGILHRDPKDFSKVPTIDFETKFNNTYAFLDEDERYAYRGRHSSFDAEGLRTGEWSARWKAPKTKTTPKPSGGTTKKRPPSKGTGLPTFERPPARLGSVPK</sequence>
<feature type="region of interest" description="Disordered" evidence="1">
    <location>
        <begin position="1"/>
        <end position="26"/>
    </location>
</feature>
<proteinExistence type="predicted"/>
<feature type="compositionally biased region" description="Low complexity" evidence="1">
    <location>
        <begin position="2909"/>
        <end position="2919"/>
    </location>
</feature>
<gene>
    <name evidence="2" type="ORF">LCGC14_0386000</name>
</gene>
<dbReference type="EMBL" id="LAZR01000319">
    <property type="protein sequence ID" value="KKN74851.1"/>
    <property type="molecule type" value="Genomic_DNA"/>
</dbReference>
<accession>A0A0F9VN09</accession>
<feature type="region of interest" description="Disordered" evidence="1">
    <location>
        <begin position="2901"/>
        <end position="2946"/>
    </location>
</feature>
<evidence type="ECO:0000256" key="1">
    <source>
        <dbReference type="SAM" id="MobiDB-lite"/>
    </source>
</evidence>
<comment type="caution">
    <text evidence="2">The sequence shown here is derived from an EMBL/GenBank/DDBJ whole genome shotgun (WGS) entry which is preliminary data.</text>
</comment>
<evidence type="ECO:0000313" key="2">
    <source>
        <dbReference type="EMBL" id="KKN74851.1"/>
    </source>
</evidence>
<protein>
    <recommendedName>
        <fullName evidence="3">Large polyvalent protein associated domain-containing protein</fullName>
    </recommendedName>
</protein>
<reference evidence="2" key="1">
    <citation type="journal article" date="2015" name="Nature">
        <title>Complex archaea that bridge the gap between prokaryotes and eukaryotes.</title>
        <authorList>
            <person name="Spang A."/>
            <person name="Saw J.H."/>
            <person name="Jorgensen S.L."/>
            <person name="Zaremba-Niedzwiedzka K."/>
            <person name="Martijn J."/>
            <person name="Lind A.E."/>
            <person name="van Eijk R."/>
            <person name="Schleper C."/>
            <person name="Guy L."/>
            <person name="Ettema T.J."/>
        </authorList>
    </citation>
    <scope>NUCLEOTIDE SEQUENCE</scope>
</reference>
<evidence type="ECO:0008006" key="3">
    <source>
        <dbReference type="Google" id="ProtNLM"/>
    </source>
</evidence>
<organism evidence="2">
    <name type="scientific">marine sediment metagenome</name>
    <dbReference type="NCBI Taxonomy" id="412755"/>
    <lineage>
        <taxon>unclassified sequences</taxon>
        <taxon>metagenomes</taxon>
        <taxon>ecological metagenomes</taxon>
    </lineage>
</organism>